<evidence type="ECO:0000313" key="5">
    <source>
        <dbReference type="EMBL" id="ONK58710.1"/>
    </source>
</evidence>
<evidence type="ECO:0000256" key="4">
    <source>
        <dbReference type="SAM" id="MobiDB-lite"/>
    </source>
</evidence>
<keyword evidence="3" id="KW-0809">Transit peptide</keyword>
<dbReference type="EMBL" id="CM007389">
    <property type="protein sequence ID" value="ONK58710.1"/>
    <property type="molecule type" value="Genomic_DNA"/>
</dbReference>
<dbReference type="GO" id="GO:0006353">
    <property type="term" value="P:DNA-templated transcription termination"/>
    <property type="evidence" value="ECO:0007669"/>
    <property type="project" value="UniProtKB-KW"/>
</dbReference>
<dbReference type="PANTHER" id="PTHR13068">
    <property type="entry name" value="CGI-12 PROTEIN-RELATED"/>
    <property type="match status" value="1"/>
</dbReference>
<evidence type="ECO:0000256" key="3">
    <source>
        <dbReference type="ARBA" id="ARBA00022946"/>
    </source>
</evidence>
<dbReference type="InterPro" id="IPR038538">
    <property type="entry name" value="MTERF_sf"/>
</dbReference>
<accession>A0A5P1E812</accession>
<protein>
    <submittedName>
        <fullName evidence="5">Uncharacterized protein</fullName>
    </submittedName>
</protein>
<dbReference type="Gramene" id="ONK58710">
    <property type="protein sequence ID" value="ONK58710"/>
    <property type="gene ID" value="A4U43_C09F15870"/>
</dbReference>
<gene>
    <name evidence="5" type="ORF">A4U43_C09F15870</name>
</gene>
<feature type="region of interest" description="Disordered" evidence="4">
    <location>
        <begin position="1"/>
        <end position="24"/>
    </location>
</feature>
<dbReference type="Gene3D" id="1.25.70.10">
    <property type="entry name" value="Transcription termination factor 3, mitochondrial"/>
    <property type="match status" value="1"/>
</dbReference>
<dbReference type="Proteomes" id="UP000243459">
    <property type="component" value="Chromosome 9"/>
</dbReference>
<evidence type="ECO:0000313" key="6">
    <source>
        <dbReference type="Proteomes" id="UP000243459"/>
    </source>
</evidence>
<comment type="similarity">
    <text evidence="1">Belongs to the mTERF family.</text>
</comment>
<evidence type="ECO:0000256" key="2">
    <source>
        <dbReference type="ARBA" id="ARBA00022472"/>
    </source>
</evidence>
<dbReference type="SMART" id="SM00733">
    <property type="entry name" value="Mterf"/>
    <property type="match status" value="2"/>
</dbReference>
<sequence length="182" mass="20778">MCAPARPTPAARFKASRFTGTNARHRHQAADATWALASRPLTPPRLGPSRPSDFEEGEVVSFMKEIGFDGRTIGRILCRYPEIFSANVDNTLRRKVQFLTDFGILRGQLSRVIRKYPELLMLDIHQTLRPSFKCGISHITLLHARLFPAYSAYEAKFFVERSDHIPSCAQMQNMVLPIQDFW</sequence>
<organism evidence="5 6">
    <name type="scientific">Asparagus officinalis</name>
    <name type="common">Garden asparagus</name>
    <dbReference type="NCBI Taxonomy" id="4686"/>
    <lineage>
        <taxon>Eukaryota</taxon>
        <taxon>Viridiplantae</taxon>
        <taxon>Streptophyta</taxon>
        <taxon>Embryophyta</taxon>
        <taxon>Tracheophyta</taxon>
        <taxon>Spermatophyta</taxon>
        <taxon>Magnoliopsida</taxon>
        <taxon>Liliopsida</taxon>
        <taxon>Asparagales</taxon>
        <taxon>Asparagaceae</taxon>
        <taxon>Asparagoideae</taxon>
        <taxon>Asparagus</taxon>
    </lineage>
</organism>
<keyword evidence="6" id="KW-1185">Reference proteome</keyword>
<name>A0A5P1E812_ASPOF</name>
<dbReference type="Pfam" id="PF02536">
    <property type="entry name" value="mTERF"/>
    <property type="match status" value="1"/>
</dbReference>
<reference evidence="6" key="1">
    <citation type="journal article" date="2017" name="Nat. Commun.">
        <title>The asparagus genome sheds light on the origin and evolution of a young Y chromosome.</title>
        <authorList>
            <person name="Harkess A."/>
            <person name="Zhou J."/>
            <person name="Xu C."/>
            <person name="Bowers J.E."/>
            <person name="Van der Hulst R."/>
            <person name="Ayyampalayam S."/>
            <person name="Mercati F."/>
            <person name="Riccardi P."/>
            <person name="McKain M.R."/>
            <person name="Kakrana A."/>
            <person name="Tang H."/>
            <person name="Ray J."/>
            <person name="Groenendijk J."/>
            <person name="Arikit S."/>
            <person name="Mathioni S.M."/>
            <person name="Nakano M."/>
            <person name="Shan H."/>
            <person name="Telgmann-Rauber A."/>
            <person name="Kanno A."/>
            <person name="Yue Z."/>
            <person name="Chen H."/>
            <person name="Li W."/>
            <person name="Chen Y."/>
            <person name="Xu X."/>
            <person name="Zhang Y."/>
            <person name="Luo S."/>
            <person name="Chen H."/>
            <person name="Gao J."/>
            <person name="Mao Z."/>
            <person name="Pires J.C."/>
            <person name="Luo M."/>
            <person name="Kudrna D."/>
            <person name="Wing R.A."/>
            <person name="Meyers B.C."/>
            <person name="Yi K."/>
            <person name="Kong H."/>
            <person name="Lavrijsen P."/>
            <person name="Sunseri F."/>
            <person name="Falavigna A."/>
            <person name="Ye Y."/>
            <person name="Leebens-Mack J.H."/>
            <person name="Chen G."/>
        </authorList>
    </citation>
    <scope>NUCLEOTIDE SEQUENCE [LARGE SCALE GENOMIC DNA]</scope>
    <source>
        <strain evidence="6">cv. DH0086</strain>
    </source>
</reference>
<keyword evidence="2" id="KW-0804">Transcription</keyword>
<dbReference type="PANTHER" id="PTHR13068:SF112">
    <property type="entry name" value="TRANSCRIPTION TERMINATION FACTOR 3, MITOCHONDRIAL"/>
    <property type="match status" value="1"/>
</dbReference>
<dbReference type="InterPro" id="IPR003690">
    <property type="entry name" value="MTERF"/>
</dbReference>
<keyword evidence="2" id="KW-0806">Transcription termination</keyword>
<evidence type="ECO:0000256" key="1">
    <source>
        <dbReference type="ARBA" id="ARBA00007692"/>
    </source>
</evidence>
<dbReference type="GO" id="GO:0003676">
    <property type="term" value="F:nucleic acid binding"/>
    <property type="evidence" value="ECO:0007669"/>
    <property type="project" value="InterPro"/>
</dbReference>
<keyword evidence="2" id="KW-0805">Transcription regulation</keyword>
<dbReference type="AlphaFoldDB" id="A0A5P1E812"/>
<proteinExistence type="inferred from homology"/>